<protein>
    <submittedName>
        <fullName evidence="1">Pilus assembly protein PilM</fullName>
    </submittedName>
</protein>
<dbReference type="Pfam" id="PF11104">
    <property type="entry name" value="PilM_2"/>
    <property type="match status" value="1"/>
</dbReference>
<accession>A0ABR7T4M0</accession>
<sequence length="128" mass="14071">MEKITSVEAWYLTLQKTNLTASDGEDPDSVQVDSIPRAFLKDLVQEVSRSIDFYKLQSRDSHFTRLILAGSFAGIQGITDYLLEEFSMVVADGDLLHSIGDRVEKAALPLVGPDTEVAIGLALRDLSN</sequence>
<dbReference type="EMBL" id="JACVHF010000009">
    <property type="protein sequence ID" value="MBC9784943.1"/>
    <property type="molecule type" value="Genomic_DNA"/>
</dbReference>
<evidence type="ECO:0000313" key="2">
    <source>
        <dbReference type="Proteomes" id="UP000617402"/>
    </source>
</evidence>
<reference evidence="1 2" key="1">
    <citation type="submission" date="2020-07" db="EMBL/GenBank/DDBJ databases">
        <title>Draft whole-genome sequence of Heliobacterium chlorum DSM 3682, type strain.</title>
        <authorList>
            <person name="Kyndt J.A."/>
            <person name="Meyer T.E."/>
            <person name="Imhoff J.F."/>
        </authorList>
    </citation>
    <scope>NUCLEOTIDE SEQUENCE [LARGE SCALE GENOMIC DNA]</scope>
    <source>
        <strain evidence="1 2">DSM 3682</strain>
    </source>
</reference>
<gene>
    <name evidence="1" type="primary">pilM</name>
    <name evidence="1" type="ORF">H1S01_10515</name>
</gene>
<dbReference type="InterPro" id="IPR005883">
    <property type="entry name" value="PilM"/>
</dbReference>
<dbReference type="InterPro" id="IPR043129">
    <property type="entry name" value="ATPase_NBD"/>
</dbReference>
<dbReference type="SUPFAM" id="SSF53067">
    <property type="entry name" value="Actin-like ATPase domain"/>
    <property type="match status" value="1"/>
</dbReference>
<dbReference type="Gene3D" id="3.30.420.40">
    <property type="match status" value="2"/>
</dbReference>
<evidence type="ECO:0000313" key="1">
    <source>
        <dbReference type="EMBL" id="MBC9784943.1"/>
    </source>
</evidence>
<organism evidence="1 2">
    <name type="scientific">Heliobacterium chlorum</name>
    <dbReference type="NCBI Taxonomy" id="2698"/>
    <lineage>
        <taxon>Bacteria</taxon>
        <taxon>Bacillati</taxon>
        <taxon>Bacillota</taxon>
        <taxon>Clostridia</taxon>
        <taxon>Eubacteriales</taxon>
        <taxon>Heliobacteriaceae</taxon>
        <taxon>Heliobacterium</taxon>
    </lineage>
</organism>
<dbReference type="RefSeq" id="WP_188040348.1">
    <property type="nucleotide sequence ID" value="NZ_JACVHF010000009.1"/>
</dbReference>
<comment type="caution">
    <text evidence="1">The sequence shown here is derived from an EMBL/GenBank/DDBJ whole genome shotgun (WGS) entry which is preliminary data.</text>
</comment>
<keyword evidence="2" id="KW-1185">Reference proteome</keyword>
<name>A0ABR7T4M0_HELCL</name>
<dbReference type="Proteomes" id="UP000617402">
    <property type="component" value="Unassembled WGS sequence"/>
</dbReference>
<proteinExistence type="predicted"/>